<evidence type="ECO:0000313" key="2">
    <source>
        <dbReference type="Proteomes" id="UP001054837"/>
    </source>
</evidence>
<dbReference type="EMBL" id="BPLQ01013511">
    <property type="protein sequence ID" value="GIY72682.1"/>
    <property type="molecule type" value="Genomic_DNA"/>
</dbReference>
<protein>
    <recommendedName>
        <fullName evidence="3">Cytochrome c biogenesis B</fullName>
    </recommendedName>
</protein>
<dbReference type="Proteomes" id="UP001054837">
    <property type="component" value="Unassembled WGS sequence"/>
</dbReference>
<gene>
    <name evidence="1" type="ORF">CDAR_617631</name>
</gene>
<comment type="caution">
    <text evidence="1">The sequence shown here is derived from an EMBL/GenBank/DDBJ whole genome shotgun (WGS) entry which is preliminary data.</text>
</comment>
<proteinExistence type="predicted"/>
<evidence type="ECO:0008006" key="3">
    <source>
        <dbReference type="Google" id="ProtNLM"/>
    </source>
</evidence>
<dbReference type="AlphaFoldDB" id="A0AAV4VQK9"/>
<reference evidence="1 2" key="1">
    <citation type="submission" date="2021-06" db="EMBL/GenBank/DDBJ databases">
        <title>Caerostris darwini draft genome.</title>
        <authorList>
            <person name="Kono N."/>
            <person name="Arakawa K."/>
        </authorList>
    </citation>
    <scope>NUCLEOTIDE SEQUENCE [LARGE SCALE GENOMIC DNA]</scope>
</reference>
<organism evidence="1 2">
    <name type="scientific">Caerostris darwini</name>
    <dbReference type="NCBI Taxonomy" id="1538125"/>
    <lineage>
        <taxon>Eukaryota</taxon>
        <taxon>Metazoa</taxon>
        <taxon>Ecdysozoa</taxon>
        <taxon>Arthropoda</taxon>
        <taxon>Chelicerata</taxon>
        <taxon>Arachnida</taxon>
        <taxon>Araneae</taxon>
        <taxon>Araneomorphae</taxon>
        <taxon>Entelegynae</taxon>
        <taxon>Araneoidea</taxon>
        <taxon>Araneidae</taxon>
        <taxon>Caerostris</taxon>
    </lineage>
</organism>
<accession>A0AAV4VQK9</accession>
<evidence type="ECO:0000313" key="1">
    <source>
        <dbReference type="EMBL" id="GIY72682.1"/>
    </source>
</evidence>
<name>A0AAV4VQK9_9ARAC</name>
<keyword evidence="2" id="KW-1185">Reference proteome</keyword>
<sequence>MCFLPDDAQSPFLPSPAVQPIFYVSEKCIGQEFVFAWYPRLSLFFWEHQKYLVYKIPVGTPKNMITRFFIAASVSLQALQTLCSPYLQQLVGCSWMVWGF</sequence>